<evidence type="ECO:0000313" key="8">
    <source>
        <dbReference type="EMBL" id="GAA4463508.1"/>
    </source>
</evidence>
<keyword evidence="1 6" id="KW-0963">Cytoplasm</keyword>
<evidence type="ECO:0000256" key="1">
    <source>
        <dbReference type="ARBA" id="ARBA00022490"/>
    </source>
</evidence>
<comment type="caution">
    <text evidence="6">Lacks conserved residue(s) required for the propagation of feature annotation.</text>
</comment>
<organism evidence="8 9">
    <name type="scientific">Nemorincola caseinilytica</name>
    <dbReference type="NCBI Taxonomy" id="2054315"/>
    <lineage>
        <taxon>Bacteria</taxon>
        <taxon>Pseudomonadati</taxon>
        <taxon>Bacteroidota</taxon>
        <taxon>Chitinophagia</taxon>
        <taxon>Chitinophagales</taxon>
        <taxon>Chitinophagaceae</taxon>
        <taxon>Nemorincola</taxon>
    </lineage>
</organism>
<keyword evidence="5 6" id="KW-0234">DNA repair</keyword>
<accession>A0ABP8NCY3</accession>
<comment type="caution">
    <text evidence="8">The sequence shown here is derived from an EMBL/GenBank/DDBJ whole genome shotgun (WGS) entry which is preliminary data.</text>
</comment>
<comment type="domain">
    <text evidence="6">Has three domains with a flexible linker between the domains II and III and assumes an 'L' shape. Domain III is highly mobile and contacts RuvB.</text>
</comment>
<dbReference type="InterPro" id="IPR012340">
    <property type="entry name" value="NA-bd_OB-fold"/>
</dbReference>
<dbReference type="SUPFAM" id="SSF50249">
    <property type="entry name" value="Nucleic acid-binding proteins"/>
    <property type="match status" value="1"/>
</dbReference>
<dbReference type="Gene3D" id="1.10.150.20">
    <property type="entry name" value="5' to 3' exonuclease, C-terminal subdomain"/>
    <property type="match status" value="1"/>
</dbReference>
<comment type="subcellular location">
    <subcellularLocation>
        <location evidence="6">Cytoplasm</location>
    </subcellularLocation>
</comment>
<comment type="function">
    <text evidence="6">The RuvA-RuvB-RuvC complex processes Holliday junction (HJ) DNA during genetic recombination and DNA repair, while the RuvA-RuvB complex plays an important role in the rescue of blocked DNA replication forks via replication fork reversal (RFR). RuvA specifically binds to HJ cruciform DNA, conferring on it an open structure. The RuvB hexamer acts as an ATP-dependent pump, pulling dsDNA into and through the RuvAB complex. HJ branch migration allows RuvC to scan DNA until it finds its consensus sequence, where it cleaves and resolves the cruciform DNA.</text>
</comment>
<dbReference type="InterPro" id="IPR011114">
    <property type="entry name" value="RuvA_C"/>
</dbReference>
<comment type="similarity">
    <text evidence="6">Belongs to the RuvA family.</text>
</comment>
<dbReference type="CDD" id="cd14332">
    <property type="entry name" value="UBA_RuvA_C"/>
    <property type="match status" value="1"/>
</dbReference>
<keyword evidence="9" id="KW-1185">Reference proteome</keyword>
<dbReference type="Pfam" id="PF01330">
    <property type="entry name" value="RuvA_N"/>
    <property type="match status" value="1"/>
</dbReference>
<keyword evidence="4 6" id="KW-0233">DNA recombination</keyword>
<dbReference type="Gene3D" id="1.10.8.10">
    <property type="entry name" value="DNA helicase RuvA subunit, C-terminal domain"/>
    <property type="match status" value="1"/>
</dbReference>
<gene>
    <name evidence="6 8" type="primary">ruvA</name>
    <name evidence="8" type="ORF">GCM10023093_12120</name>
</gene>
<evidence type="ECO:0000256" key="4">
    <source>
        <dbReference type="ARBA" id="ARBA00023172"/>
    </source>
</evidence>
<protein>
    <recommendedName>
        <fullName evidence="6">Holliday junction branch migration complex subunit RuvA</fullName>
    </recommendedName>
</protein>
<comment type="subunit">
    <text evidence="6">Homotetramer. Forms an RuvA(8)-RuvB(12)-Holliday junction (HJ) complex. HJ DNA is sandwiched between 2 RuvA tetramers; dsDNA enters through RuvA and exits via RuvB. An RuvB hexamer assembles on each DNA strand where it exits the tetramer. Each RuvB hexamer is contacted by two RuvA subunits (via domain III) on 2 adjacent RuvB subunits; this complex drives branch migration. In the full resolvosome a probable DNA-RuvA(4)-RuvB(12)-RuvC(2) complex forms which resolves the HJ.</text>
</comment>
<dbReference type="NCBIfam" id="TIGR00084">
    <property type="entry name" value="ruvA"/>
    <property type="match status" value="1"/>
</dbReference>
<dbReference type="InterPro" id="IPR010994">
    <property type="entry name" value="RuvA_2-like"/>
</dbReference>
<dbReference type="SMART" id="SM00278">
    <property type="entry name" value="HhH1"/>
    <property type="match status" value="2"/>
</dbReference>
<evidence type="ECO:0000313" key="9">
    <source>
        <dbReference type="Proteomes" id="UP001500067"/>
    </source>
</evidence>
<sequence>MFAFLEGSLAHSSPSLLYMNVHGVGYEVNITLQTYAKIQHLEKCRLYTHLQVREDAWVLYGFADEEERATFRQLLNISGVGAATARIILSSLTTDELERAVSGEDSKALERVKGIGAKTAQRIILELKGKLQKRAGASATSPAVHNTTQEDALIALVNLGIARSMAEAAIKKLGDISSLSVEDIIKQALRAL</sequence>
<dbReference type="SUPFAM" id="SSF46929">
    <property type="entry name" value="DNA helicase RuvA subunit, C-terminal domain"/>
    <property type="match status" value="1"/>
</dbReference>
<dbReference type="InterPro" id="IPR003583">
    <property type="entry name" value="Hlx-hairpin-Hlx_DNA-bd_motif"/>
</dbReference>
<evidence type="ECO:0000259" key="7">
    <source>
        <dbReference type="SMART" id="SM00278"/>
    </source>
</evidence>
<feature type="region of interest" description="Domain II" evidence="6">
    <location>
        <begin position="64"/>
        <end position="141"/>
    </location>
</feature>
<dbReference type="InterPro" id="IPR013849">
    <property type="entry name" value="DNA_helicase_Holl-junc_RuvA_I"/>
</dbReference>
<dbReference type="InterPro" id="IPR036267">
    <property type="entry name" value="RuvA_C_sf"/>
</dbReference>
<evidence type="ECO:0000256" key="6">
    <source>
        <dbReference type="HAMAP-Rule" id="MF_00031"/>
    </source>
</evidence>
<dbReference type="SUPFAM" id="SSF47781">
    <property type="entry name" value="RuvA domain 2-like"/>
    <property type="match status" value="1"/>
</dbReference>
<keyword evidence="2 6" id="KW-0227">DNA damage</keyword>
<feature type="domain" description="Helix-hairpin-helix DNA-binding motif class 1" evidence="7">
    <location>
        <begin position="72"/>
        <end position="91"/>
    </location>
</feature>
<reference evidence="9" key="1">
    <citation type="journal article" date="2019" name="Int. J. Syst. Evol. Microbiol.">
        <title>The Global Catalogue of Microorganisms (GCM) 10K type strain sequencing project: providing services to taxonomists for standard genome sequencing and annotation.</title>
        <authorList>
            <consortium name="The Broad Institute Genomics Platform"/>
            <consortium name="The Broad Institute Genome Sequencing Center for Infectious Disease"/>
            <person name="Wu L."/>
            <person name="Ma J."/>
        </authorList>
    </citation>
    <scope>NUCLEOTIDE SEQUENCE [LARGE SCALE GENOMIC DNA]</scope>
    <source>
        <strain evidence="9">JCM 32105</strain>
    </source>
</reference>
<dbReference type="Pfam" id="PF14520">
    <property type="entry name" value="HHH_5"/>
    <property type="match status" value="1"/>
</dbReference>
<evidence type="ECO:0000256" key="5">
    <source>
        <dbReference type="ARBA" id="ARBA00023204"/>
    </source>
</evidence>
<dbReference type="InterPro" id="IPR000085">
    <property type="entry name" value="RuvA"/>
</dbReference>
<dbReference type="Proteomes" id="UP001500067">
    <property type="component" value="Unassembled WGS sequence"/>
</dbReference>
<evidence type="ECO:0000256" key="2">
    <source>
        <dbReference type="ARBA" id="ARBA00022763"/>
    </source>
</evidence>
<feature type="domain" description="Helix-hairpin-helix DNA-binding motif class 1" evidence="7">
    <location>
        <begin position="107"/>
        <end position="126"/>
    </location>
</feature>
<proteinExistence type="inferred from homology"/>
<keyword evidence="3 6" id="KW-0238">DNA-binding</keyword>
<evidence type="ECO:0000256" key="3">
    <source>
        <dbReference type="ARBA" id="ARBA00023125"/>
    </source>
</evidence>
<dbReference type="Gene3D" id="2.40.50.140">
    <property type="entry name" value="Nucleic acid-binding proteins"/>
    <property type="match status" value="1"/>
</dbReference>
<name>A0ABP8NCY3_9BACT</name>
<feature type="region of interest" description="Domain III" evidence="6">
    <location>
        <begin position="144"/>
        <end position="192"/>
    </location>
</feature>
<dbReference type="Pfam" id="PF07499">
    <property type="entry name" value="RuvA_C"/>
    <property type="match status" value="1"/>
</dbReference>
<dbReference type="EMBL" id="BAABFA010000008">
    <property type="protein sequence ID" value="GAA4463508.1"/>
    <property type="molecule type" value="Genomic_DNA"/>
</dbReference>
<dbReference type="HAMAP" id="MF_00031">
    <property type="entry name" value="DNA_HJ_migration_RuvA"/>
    <property type="match status" value="1"/>
</dbReference>
<dbReference type="RefSeq" id="WP_345080083.1">
    <property type="nucleotide sequence ID" value="NZ_BAABFA010000008.1"/>
</dbReference>